<dbReference type="Pfam" id="PF16122">
    <property type="entry name" value="40S_SA_C"/>
    <property type="match status" value="1"/>
</dbReference>
<dbReference type="EMBL" id="RWIC01000746">
    <property type="protein sequence ID" value="TKC40477.1"/>
    <property type="molecule type" value="Genomic_DNA"/>
</dbReference>
<dbReference type="PANTHER" id="PTHR11489">
    <property type="entry name" value="40S RIBOSOMAL PROTEIN SA"/>
    <property type="match status" value="1"/>
</dbReference>
<evidence type="ECO:0000256" key="2">
    <source>
        <dbReference type="ARBA" id="ARBA00023274"/>
    </source>
</evidence>
<sequence>LLGPFLLLLAKGLPPGAQAPLALQLLAVVSLVEGVKVKRGAVGSRRGLRAALGPRGRRLGAGRVGVGGGRLGGLDPGAALVLVAEQAAVLPATLGGSAQHHVGLGDVREALGSLGAPRVAVRVVEEALPVVSCLDLRLRGRGGDAETLVERRAQSSILVNINPKPGFSLDQGYYTFEENFNKLHHKKQQLKQIEVIEKPAYNWHTEIYQCCKFTRQKVSKSVVFKVGNQNQHLDSAKSDEAVKSIPGILCSLTATHPTAFSSHITFCNPPKLDQEIQKASKENSRADLTYFSNLGVELKNTVPKIHLCETFISCNGVNLRKLMFSEFDPMIIIRLHISFENSRNSKGVGKHSSKQDNGRLRLVPTERAGYEALSQLYREFCEPWRTLSLSCTCHLAGPELRKADRANYGRQAAKTASYGGRRRVEGGGDRDLGLRPGSERPAPVAGKKPAASGAPRVLAARRPREAVLARSARAARFGRRARRRSRTKNHRTPRAELSWRTLENQFPEATENRAAEKEEDGEHATDVRGSALIAGEVTMLRSQADVKFDTGDKEESGCLSSNLAQGHPWVLVPSEASAEEEQDSARGLADSSEAPSWGGRGKQDSYIPCTTLESKDPKKGAHSVGLMWWMLAREVLRMCGTISREHPWEVMRDLYFYRDPEETEKEEQAAAEKAVTKEEFQASEFTATQPEVTDWSEGVQVPSVPLQQFPTDWSAQPAIEERPAAPTARAPEWQQHSKFL</sequence>
<feature type="chain" id="PRO_5020734212" description="Small ribosomal subunit protein uS2 C-terminal domain-containing protein" evidence="4">
    <location>
        <begin position="35"/>
        <end position="740"/>
    </location>
</feature>
<evidence type="ECO:0000259" key="5">
    <source>
        <dbReference type="Pfam" id="PF16122"/>
    </source>
</evidence>
<dbReference type="InterPro" id="IPR005707">
    <property type="entry name" value="Ribosomal_uS2_euk/arc"/>
</dbReference>
<dbReference type="GO" id="GO:0003735">
    <property type="term" value="F:structural constituent of ribosome"/>
    <property type="evidence" value="ECO:0007669"/>
    <property type="project" value="InterPro"/>
</dbReference>
<keyword evidence="2" id="KW-0687">Ribonucleoprotein</keyword>
<name>A0A4U1EVT3_MONMO</name>
<gene>
    <name evidence="6" type="ORF">EI555_010648</name>
</gene>
<dbReference type="GO" id="GO:0015935">
    <property type="term" value="C:small ribosomal subunit"/>
    <property type="evidence" value="ECO:0007669"/>
    <property type="project" value="InterPro"/>
</dbReference>
<comment type="caution">
    <text evidence="6">The sequence shown here is derived from an EMBL/GenBank/DDBJ whole genome shotgun (WGS) entry which is preliminary data.</text>
</comment>
<feature type="compositionally biased region" description="Basic residues" evidence="3">
    <location>
        <begin position="476"/>
        <end position="492"/>
    </location>
</feature>
<organism evidence="6 7">
    <name type="scientific">Monodon monoceros</name>
    <name type="common">Narwhal</name>
    <name type="synonym">Ceratodon monodon</name>
    <dbReference type="NCBI Taxonomy" id="40151"/>
    <lineage>
        <taxon>Eukaryota</taxon>
        <taxon>Metazoa</taxon>
        <taxon>Chordata</taxon>
        <taxon>Craniata</taxon>
        <taxon>Vertebrata</taxon>
        <taxon>Euteleostomi</taxon>
        <taxon>Mammalia</taxon>
        <taxon>Eutheria</taxon>
        <taxon>Laurasiatheria</taxon>
        <taxon>Artiodactyla</taxon>
        <taxon>Whippomorpha</taxon>
        <taxon>Cetacea</taxon>
        <taxon>Odontoceti</taxon>
        <taxon>Monodontidae</taxon>
        <taxon>Monodon</taxon>
    </lineage>
</organism>
<dbReference type="GO" id="GO:0006412">
    <property type="term" value="P:translation"/>
    <property type="evidence" value="ECO:0007669"/>
    <property type="project" value="InterPro"/>
</dbReference>
<evidence type="ECO:0000256" key="1">
    <source>
        <dbReference type="ARBA" id="ARBA00022980"/>
    </source>
</evidence>
<evidence type="ECO:0000313" key="7">
    <source>
        <dbReference type="Proteomes" id="UP000308365"/>
    </source>
</evidence>
<evidence type="ECO:0000256" key="3">
    <source>
        <dbReference type="SAM" id="MobiDB-lite"/>
    </source>
</evidence>
<reference evidence="7" key="1">
    <citation type="journal article" date="2019" name="IScience">
        <title>Narwhal Genome Reveals Long-Term Low Genetic Diversity despite Current Large Abundance Size.</title>
        <authorList>
            <person name="Westbury M.V."/>
            <person name="Petersen B."/>
            <person name="Garde E."/>
            <person name="Heide-Jorgensen M.P."/>
            <person name="Lorenzen E.D."/>
        </authorList>
    </citation>
    <scope>NUCLEOTIDE SEQUENCE [LARGE SCALE GENOMIC DNA]</scope>
</reference>
<feature type="non-terminal residue" evidence="6">
    <location>
        <position position="740"/>
    </location>
</feature>
<dbReference type="AlphaFoldDB" id="A0A4U1EVT3"/>
<feature type="domain" description="Small ribosomal subunit protein uS2 C-terminal" evidence="5">
    <location>
        <begin position="655"/>
        <end position="733"/>
    </location>
</feature>
<keyword evidence="1" id="KW-0689">Ribosomal protein</keyword>
<protein>
    <recommendedName>
        <fullName evidence="5">Small ribosomal subunit protein uS2 C-terminal domain-containing protein</fullName>
    </recommendedName>
</protein>
<evidence type="ECO:0000313" key="6">
    <source>
        <dbReference type="EMBL" id="TKC40477.1"/>
    </source>
</evidence>
<feature type="non-terminal residue" evidence="6">
    <location>
        <position position="1"/>
    </location>
</feature>
<feature type="compositionally biased region" description="Basic and acidic residues" evidence="3">
    <location>
        <begin position="422"/>
        <end position="433"/>
    </location>
</feature>
<feature type="region of interest" description="Disordered" evidence="3">
    <location>
        <begin position="712"/>
        <end position="740"/>
    </location>
</feature>
<dbReference type="Proteomes" id="UP000308365">
    <property type="component" value="Unassembled WGS sequence"/>
</dbReference>
<proteinExistence type="predicted"/>
<feature type="signal peptide" evidence="4">
    <location>
        <begin position="1"/>
        <end position="34"/>
    </location>
</feature>
<keyword evidence="4" id="KW-0732">Signal</keyword>
<dbReference type="InterPro" id="IPR032281">
    <property type="entry name" value="Ribosomal_uS2_C"/>
</dbReference>
<feature type="region of interest" description="Disordered" evidence="3">
    <location>
        <begin position="408"/>
        <end position="495"/>
    </location>
</feature>
<evidence type="ECO:0000256" key="4">
    <source>
        <dbReference type="SAM" id="SignalP"/>
    </source>
</evidence>
<feature type="region of interest" description="Disordered" evidence="3">
    <location>
        <begin position="575"/>
        <end position="603"/>
    </location>
</feature>
<accession>A0A4U1EVT3</accession>
<dbReference type="Gene3D" id="3.40.50.10490">
    <property type="entry name" value="Glucose-6-phosphate isomerase like protein, domain 1"/>
    <property type="match status" value="1"/>
</dbReference>